<dbReference type="InterPro" id="IPR004143">
    <property type="entry name" value="BPL_LPL_catalytic"/>
</dbReference>
<dbReference type="AlphaFoldDB" id="A0A6J6EP25"/>
<feature type="domain" description="BPL/LPL catalytic" evidence="4">
    <location>
        <begin position="9"/>
        <end position="197"/>
    </location>
</feature>
<evidence type="ECO:0000256" key="2">
    <source>
        <dbReference type="ARBA" id="ARBA00022741"/>
    </source>
</evidence>
<dbReference type="GO" id="GO:0005524">
    <property type="term" value="F:ATP binding"/>
    <property type="evidence" value="ECO:0007669"/>
    <property type="project" value="UniProtKB-KW"/>
</dbReference>
<evidence type="ECO:0000313" key="5">
    <source>
        <dbReference type="EMBL" id="CAB4578252.1"/>
    </source>
</evidence>
<keyword evidence="3" id="KW-0067">ATP-binding</keyword>
<dbReference type="GO" id="GO:0004077">
    <property type="term" value="F:biotin--[biotin carboxyl-carrier protein] ligase activity"/>
    <property type="evidence" value="ECO:0007669"/>
    <property type="project" value="InterPro"/>
</dbReference>
<reference evidence="5" key="1">
    <citation type="submission" date="2020-05" db="EMBL/GenBank/DDBJ databases">
        <authorList>
            <person name="Chiriac C."/>
            <person name="Salcher M."/>
            <person name="Ghai R."/>
            <person name="Kavagutti S V."/>
        </authorList>
    </citation>
    <scope>NUCLEOTIDE SEQUENCE</scope>
</reference>
<dbReference type="NCBIfam" id="TIGR00121">
    <property type="entry name" value="birA_ligase"/>
    <property type="match status" value="1"/>
</dbReference>
<dbReference type="Pfam" id="PF02237">
    <property type="entry name" value="BPL_C"/>
    <property type="match status" value="1"/>
</dbReference>
<organism evidence="5">
    <name type="scientific">freshwater metagenome</name>
    <dbReference type="NCBI Taxonomy" id="449393"/>
    <lineage>
        <taxon>unclassified sequences</taxon>
        <taxon>metagenomes</taxon>
        <taxon>ecological metagenomes</taxon>
    </lineage>
</organism>
<dbReference type="PANTHER" id="PTHR12835:SF5">
    <property type="entry name" value="BIOTIN--PROTEIN LIGASE"/>
    <property type="match status" value="1"/>
</dbReference>
<sequence length="244" mass="25894">MGLLASQPTLVADLRWLDQVDSTNALLVSDLSQQAAGAWSIRIATNQTAGRGRQGRSWESPIGSVPISVAVPLSHFESTPSWLSMLTAIALKNSLQKYVSEPIQIKWPNDCLFSSGKFAGILIERTTDHAVIGIGINFFAAPRIASATHLGVTDYLPALADFLLKLADLIELASGLTDEQVRDLVTAELSTIGQQVEVQLTSSEQLVGVATGITDQGALVIDTNLGLVEIVAGDVVHLRPANAS</sequence>
<dbReference type="InterPro" id="IPR003142">
    <property type="entry name" value="BPL_C"/>
</dbReference>
<keyword evidence="2" id="KW-0547">Nucleotide-binding</keyword>
<keyword evidence="1" id="KW-0436">Ligase</keyword>
<dbReference type="InterPro" id="IPR004408">
    <property type="entry name" value="Biotin_CoA_COase_ligase"/>
</dbReference>
<evidence type="ECO:0000256" key="1">
    <source>
        <dbReference type="ARBA" id="ARBA00022598"/>
    </source>
</evidence>
<dbReference type="Pfam" id="PF03099">
    <property type="entry name" value="BPL_LplA_LipB"/>
    <property type="match status" value="1"/>
</dbReference>
<dbReference type="PROSITE" id="PS51733">
    <property type="entry name" value="BPL_LPL_CATALYTIC"/>
    <property type="match status" value="1"/>
</dbReference>
<dbReference type="EMBL" id="CAEZTT010000075">
    <property type="protein sequence ID" value="CAB4578252.1"/>
    <property type="molecule type" value="Genomic_DNA"/>
</dbReference>
<evidence type="ECO:0000256" key="3">
    <source>
        <dbReference type="ARBA" id="ARBA00022840"/>
    </source>
</evidence>
<dbReference type="SUPFAM" id="SSF55681">
    <property type="entry name" value="Class II aaRS and biotin synthetases"/>
    <property type="match status" value="1"/>
</dbReference>
<proteinExistence type="predicted"/>
<accession>A0A6J6EP25</accession>
<dbReference type="GO" id="GO:0005737">
    <property type="term" value="C:cytoplasm"/>
    <property type="evidence" value="ECO:0007669"/>
    <property type="project" value="TreeGrafter"/>
</dbReference>
<evidence type="ECO:0000259" key="4">
    <source>
        <dbReference type="PROSITE" id="PS51733"/>
    </source>
</evidence>
<dbReference type="CDD" id="cd16442">
    <property type="entry name" value="BPL"/>
    <property type="match status" value="1"/>
</dbReference>
<gene>
    <name evidence="5" type="ORF">UFOPK1726_00715</name>
</gene>
<dbReference type="Gene3D" id="2.30.30.100">
    <property type="match status" value="1"/>
</dbReference>
<dbReference type="SUPFAM" id="SSF50037">
    <property type="entry name" value="C-terminal domain of transcriptional repressors"/>
    <property type="match status" value="1"/>
</dbReference>
<dbReference type="Gene3D" id="3.30.930.10">
    <property type="entry name" value="Bira Bifunctional Protein, Domain 2"/>
    <property type="match status" value="1"/>
</dbReference>
<dbReference type="PANTHER" id="PTHR12835">
    <property type="entry name" value="BIOTIN PROTEIN LIGASE"/>
    <property type="match status" value="1"/>
</dbReference>
<protein>
    <submittedName>
        <fullName evidence="5">Unannotated protein</fullName>
    </submittedName>
</protein>
<name>A0A6J6EP25_9ZZZZ</name>
<dbReference type="InterPro" id="IPR008988">
    <property type="entry name" value="Transcriptional_repressor_C"/>
</dbReference>
<dbReference type="InterPro" id="IPR045864">
    <property type="entry name" value="aa-tRNA-synth_II/BPL/LPL"/>
</dbReference>